<keyword evidence="3" id="KW-1185">Reference proteome</keyword>
<evidence type="ECO:0008006" key="4">
    <source>
        <dbReference type="Google" id="ProtNLM"/>
    </source>
</evidence>
<keyword evidence="1" id="KW-0732">Signal</keyword>
<comment type="caution">
    <text evidence="2">The sequence shown here is derived from an EMBL/GenBank/DDBJ whole genome shotgun (WGS) entry which is preliminary data.</text>
</comment>
<dbReference type="AlphaFoldDB" id="A0AAE1AUM4"/>
<proteinExistence type="predicted"/>
<reference evidence="2" key="1">
    <citation type="journal article" date="2023" name="G3 (Bethesda)">
        <title>A reference genome for the long-term kleptoplast-retaining sea slug Elysia crispata morphotype clarki.</title>
        <authorList>
            <person name="Eastman K.E."/>
            <person name="Pendleton A.L."/>
            <person name="Shaikh M.A."/>
            <person name="Suttiyut T."/>
            <person name="Ogas R."/>
            <person name="Tomko P."/>
            <person name="Gavelis G."/>
            <person name="Widhalm J.R."/>
            <person name="Wisecaver J.H."/>
        </authorList>
    </citation>
    <scope>NUCLEOTIDE SEQUENCE</scope>
    <source>
        <strain evidence="2">ECLA1</strain>
    </source>
</reference>
<gene>
    <name evidence="2" type="ORF">RRG08_019214</name>
</gene>
<feature type="chain" id="PRO_5042016381" description="Secreted protein" evidence="1">
    <location>
        <begin position="18"/>
        <end position="139"/>
    </location>
</feature>
<evidence type="ECO:0000256" key="1">
    <source>
        <dbReference type="SAM" id="SignalP"/>
    </source>
</evidence>
<name>A0AAE1AUM4_9GAST</name>
<protein>
    <recommendedName>
        <fullName evidence="4">Secreted protein</fullName>
    </recommendedName>
</protein>
<dbReference type="EMBL" id="JAWDGP010001203">
    <property type="protein sequence ID" value="KAK3793611.1"/>
    <property type="molecule type" value="Genomic_DNA"/>
</dbReference>
<organism evidence="2 3">
    <name type="scientific">Elysia crispata</name>
    <name type="common">lettuce slug</name>
    <dbReference type="NCBI Taxonomy" id="231223"/>
    <lineage>
        <taxon>Eukaryota</taxon>
        <taxon>Metazoa</taxon>
        <taxon>Spiralia</taxon>
        <taxon>Lophotrochozoa</taxon>
        <taxon>Mollusca</taxon>
        <taxon>Gastropoda</taxon>
        <taxon>Heterobranchia</taxon>
        <taxon>Euthyneura</taxon>
        <taxon>Panpulmonata</taxon>
        <taxon>Sacoglossa</taxon>
        <taxon>Placobranchoidea</taxon>
        <taxon>Plakobranchidae</taxon>
        <taxon>Elysia</taxon>
    </lineage>
</organism>
<feature type="signal peptide" evidence="1">
    <location>
        <begin position="1"/>
        <end position="17"/>
    </location>
</feature>
<evidence type="ECO:0000313" key="3">
    <source>
        <dbReference type="Proteomes" id="UP001283361"/>
    </source>
</evidence>
<accession>A0AAE1AUM4</accession>
<dbReference type="Proteomes" id="UP001283361">
    <property type="component" value="Unassembled WGS sequence"/>
</dbReference>
<sequence length="139" mass="15960">MPSLFLIVSMFCAPTQLYFTTSVAYYSGEPVCLSVVVEKTREEKRAKQEPTPPPVRTQLYFITSVAYYSVWSGYVAHFSRQQQLWRIESLTRKLSSPASIVCFFRLQHPKLRNRIFRADTAVAGTDNLQWCGLARSLLD</sequence>
<evidence type="ECO:0000313" key="2">
    <source>
        <dbReference type="EMBL" id="KAK3793611.1"/>
    </source>
</evidence>